<keyword evidence="3 6" id="KW-0812">Transmembrane</keyword>
<accession>A0A8T2SVD2</accession>
<dbReference type="PANTHER" id="PTHR11654">
    <property type="entry name" value="OLIGOPEPTIDE TRANSPORTER-RELATED"/>
    <property type="match status" value="1"/>
</dbReference>
<comment type="similarity">
    <text evidence="2">Belongs to the major facilitator superfamily. Proton-dependent oligopeptide transporter (POT/PTR) (TC 2.A.17) family.</text>
</comment>
<dbReference type="OrthoDB" id="673000at2759"/>
<comment type="subcellular location">
    <subcellularLocation>
        <location evidence="1">Membrane</location>
        <topology evidence="1">Multi-pass membrane protein</topology>
    </subcellularLocation>
</comment>
<dbReference type="AlphaFoldDB" id="A0A8T2SVD2"/>
<feature type="transmembrane region" description="Helical" evidence="6">
    <location>
        <begin position="75"/>
        <end position="98"/>
    </location>
</feature>
<dbReference type="Gene3D" id="1.20.1250.20">
    <property type="entry name" value="MFS general substrate transporter like domains"/>
    <property type="match status" value="1"/>
</dbReference>
<evidence type="ECO:0000256" key="3">
    <source>
        <dbReference type="ARBA" id="ARBA00022692"/>
    </source>
</evidence>
<organism evidence="7 8">
    <name type="scientific">Ceratopteris richardii</name>
    <name type="common">Triangle waterfern</name>
    <dbReference type="NCBI Taxonomy" id="49495"/>
    <lineage>
        <taxon>Eukaryota</taxon>
        <taxon>Viridiplantae</taxon>
        <taxon>Streptophyta</taxon>
        <taxon>Embryophyta</taxon>
        <taxon>Tracheophyta</taxon>
        <taxon>Polypodiopsida</taxon>
        <taxon>Polypodiidae</taxon>
        <taxon>Polypodiales</taxon>
        <taxon>Pteridineae</taxon>
        <taxon>Pteridaceae</taxon>
        <taxon>Parkerioideae</taxon>
        <taxon>Ceratopteris</taxon>
    </lineage>
</organism>
<name>A0A8T2SVD2_CERRI</name>
<dbReference type="InterPro" id="IPR036259">
    <property type="entry name" value="MFS_trans_sf"/>
</dbReference>
<keyword evidence="5 6" id="KW-0472">Membrane</keyword>
<evidence type="ECO:0000256" key="6">
    <source>
        <dbReference type="SAM" id="Phobius"/>
    </source>
</evidence>
<evidence type="ECO:0000256" key="5">
    <source>
        <dbReference type="ARBA" id="ARBA00023136"/>
    </source>
</evidence>
<protein>
    <submittedName>
        <fullName evidence="7">Uncharacterized protein</fullName>
    </submittedName>
</protein>
<dbReference type="Proteomes" id="UP000825935">
    <property type="component" value="Chromosome 17"/>
</dbReference>
<dbReference type="EMBL" id="CM035422">
    <property type="protein sequence ID" value="KAH7373039.1"/>
    <property type="molecule type" value="Genomic_DNA"/>
</dbReference>
<keyword evidence="8" id="KW-1185">Reference proteome</keyword>
<gene>
    <name evidence="7" type="ORF">KP509_17G034300</name>
</gene>
<evidence type="ECO:0000256" key="1">
    <source>
        <dbReference type="ARBA" id="ARBA00004141"/>
    </source>
</evidence>
<dbReference type="GO" id="GO:0022857">
    <property type="term" value="F:transmembrane transporter activity"/>
    <property type="evidence" value="ECO:0007669"/>
    <property type="project" value="InterPro"/>
</dbReference>
<dbReference type="GO" id="GO:0016020">
    <property type="term" value="C:membrane"/>
    <property type="evidence" value="ECO:0007669"/>
    <property type="project" value="UniProtKB-SubCell"/>
</dbReference>
<feature type="transmembrane region" description="Helical" evidence="6">
    <location>
        <begin position="33"/>
        <end position="54"/>
    </location>
</feature>
<evidence type="ECO:0000313" key="7">
    <source>
        <dbReference type="EMBL" id="KAH7373039.1"/>
    </source>
</evidence>
<evidence type="ECO:0000313" key="8">
    <source>
        <dbReference type="Proteomes" id="UP000825935"/>
    </source>
</evidence>
<reference evidence="7" key="1">
    <citation type="submission" date="2021-08" db="EMBL/GenBank/DDBJ databases">
        <title>WGS assembly of Ceratopteris richardii.</title>
        <authorList>
            <person name="Marchant D.B."/>
            <person name="Chen G."/>
            <person name="Jenkins J."/>
            <person name="Shu S."/>
            <person name="Leebens-Mack J."/>
            <person name="Grimwood J."/>
            <person name="Schmutz J."/>
            <person name="Soltis P."/>
            <person name="Soltis D."/>
            <person name="Chen Z.-H."/>
        </authorList>
    </citation>
    <scope>NUCLEOTIDE SEQUENCE</scope>
    <source>
        <strain evidence="7">Whitten #5841</strain>
        <tissue evidence="7">Leaf</tissue>
    </source>
</reference>
<proteinExistence type="inferred from homology"/>
<dbReference type="InterPro" id="IPR000109">
    <property type="entry name" value="POT_fam"/>
</dbReference>
<dbReference type="Pfam" id="PF00854">
    <property type="entry name" value="PTR2"/>
    <property type="match status" value="1"/>
</dbReference>
<comment type="caution">
    <text evidence="7">The sequence shown here is derived from an EMBL/GenBank/DDBJ whole genome shotgun (WGS) entry which is preliminary data.</text>
</comment>
<evidence type="ECO:0000256" key="2">
    <source>
        <dbReference type="ARBA" id="ARBA00005982"/>
    </source>
</evidence>
<evidence type="ECO:0000256" key="4">
    <source>
        <dbReference type="ARBA" id="ARBA00022989"/>
    </source>
</evidence>
<feature type="transmembrane region" description="Helical" evidence="6">
    <location>
        <begin position="110"/>
        <end position="136"/>
    </location>
</feature>
<sequence length="178" mass="19789">MSALVTSLFEEQALVMDRQVTPWLILPPASLDFFSIARALFIGFLNAFGGARWIGHLIRCCPGSRYGENPSALQMQGLGLVFCIIGTAFAAVVEYWRLKTMSDDRSLLSILWLVPQTLIIGASMHINVASSFDFFYREAPDEMRMASNCVLFLFHGCGNYVNMTAIQITSTGSMHLCF</sequence>
<keyword evidence="4 6" id="KW-1133">Transmembrane helix</keyword>